<dbReference type="Proteomes" id="UP001561463">
    <property type="component" value="Unassembled WGS sequence"/>
</dbReference>
<keyword evidence="1" id="KW-0812">Transmembrane</keyword>
<feature type="transmembrane region" description="Helical" evidence="1">
    <location>
        <begin position="6"/>
        <end position="25"/>
    </location>
</feature>
<reference evidence="2 3" key="1">
    <citation type="submission" date="2024-03" db="EMBL/GenBank/DDBJ databases">
        <title>Role of Flies in the Dissemination of Carbapenem-Resistant Enterobacteriaceae (CRE): An Epidemiological and Genomic Study in China.</title>
        <authorList>
            <person name="Chen K."/>
            <person name="Zhang R."/>
            <person name="Chen S."/>
        </authorList>
    </citation>
    <scope>NUCLEOTIDE SEQUENCE [LARGE SCALE GENOMIC DNA]</scope>
    <source>
        <strain evidence="3">fly-313</strain>
    </source>
</reference>
<name>A0ABV4AD60_9ENTR</name>
<evidence type="ECO:0000313" key="2">
    <source>
        <dbReference type="EMBL" id="MEX9254964.1"/>
    </source>
</evidence>
<dbReference type="EMBL" id="JBFZPZ010000030">
    <property type="protein sequence ID" value="MEX9254964.1"/>
    <property type="molecule type" value="Genomic_DNA"/>
</dbReference>
<evidence type="ECO:0000256" key="1">
    <source>
        <dbReference type="SAM" id="Phobius"/>
    </source>
</evidence>
<evidence type="ECO:0000313" key="3">
    <source>
        <dbReference type="Proteomes" id="UP001561463"/>
    </source>
</evidence>
<accession>A0ABV4AD60</accession>
<proteinExistence type="predicted"/>
<organism evidence="2 3">
    <name type="scientific">Pseudenterobacter timonensis</name>
    <dbReference type="NCBI Taxonomy" id="1755099"/>
    <lineage>
        <taxon>Bacteria</taxon>
        <taxon>Pseudomonadati</taxon>
        <taxon>Pseudomonadota</taxon>
        <taxon>Gammaproteobacteria</taxon>
        <taxon>Enterobacterales</taxon>
        <taxon>Enterobacteriaceae</taxon>
        <taxon>Pseudenterobacter</taxon>
    </lineage>
</organism>
<comment type="caution">
    <text evidence="2">The sequence shown here is derived from an EMBL/GenBank/DDBJ whole genome shotgun (WGS) entry which is preliminary data.</text>
</comment>
<keyword evidence="1" id="KW-1133">Transmembrane helix</keyword>
<sequence length="211" mass="23920">MDTELISGLVGAVIGGLFTLWGTMIEGRRQQRESDEQAKLSKLNVLIGIKAEITSLNDVYSKRMVKTIESYDCTVPFDHLFPITQNNFSFYESNATELASVDEKTLKAVVGFYASARSLVDSYQMNNVLIVELKRQQTVYLETQSDVHKASFHNSWATCVGYGKGLKEIHTEVMNKITDCLGVLDSNISDLYKEEKITRLRRIKKFLAFEK</sequence>
<protein>
    <submittedName>
        <fullName evidence="2">Uncharacterized protein</fullName>
    </submittedName>
</protein>
<keyword evidence="3" id="KW-1185">Reference proteome</keyword>
<keyword evidence="1" id="KW-0472">Membrane</keyword>
<gene>
    <name evidence="2" type="ORF">AB7Z85_20970</name>
</gene>
<dbReference type="RefSeq" id="WP_155026605.1">
    <property type="nucleotide sequence ID" value="NZ_JBFZPZ010000030.1"/>
</dbReference>